<gene>
    <name evidence="2" type="ORF">EVAR_7825_1</name>
</gene>
<organism evidence="2 3">
    <name type="scientific">Eumeta variegata</name>
    <name type="common">Bagworm moth</name>
    <name type="synonym">Eumeta japonica</name>
    <dbReference type="NCBI Taxonomy" id="151549"/>
    <lineage>
        <taxon>Eukaryota</taxon>
        <taxon>Metazoa</taxon>
        <taxon>Ecdysozoa</taxon>
        <taxon>Arthropoda</taxon>
        <taxon>Hexapoda</taxon>
        <taxon>Insecta</taxon>
        <taxon>Pterygota</taxon>
        <taxon>Neoptera</taxon>
        <taxon>Endopterygota</taxon>
        <taxon>Lepidoptera</taxon>
        <taxon>Glossata</taxon>
        <taxon>Ditrysia</taxon>
        <taxon>Tineoidea</taxon>
        <taxon>Psychidae</taxon>
        <taxon>Oiketicinae</taxon>
        <taxon>Eumeta</taxon>
    </lineage>
</organism>
<sequence length="81" mass="9082">MKIFNEKCKNAKKNGNLSARARPERRTERLRKRRERRGITPPPRGNDRGGAAPSPAEISLLVLVTAPSAWAYVPVSNQFRA</sequence>
<comment type="caution">
    <text evidence="2">The sequence shown here is derived from an EMBL/GenBank/DDBJ whole genome shotgun (WGS) entry which is preliminary data.</text>
</comment>
<evidence type="ECO:0000313" key="3">
    <source>
        <dbReference type="Proteomes" id="UP000299102"/>
    </source>
</evidence>
<feature type="region of interest" description="Disordered" evidence="1">
    <location>
        <begin position="1"/>
        <end position="54"/>
    </location>
</feature>
<evidence type="ECO:0000313" key="2">
    <source>
        <dbReference type="EMBL" id="GBP17832.1"/>
    </source>
</evidence>
<dbReference type="AlphaFoldDB" id="A0A4C1TUY1"/>
<name>A0A4C1TUY1_EUMVA</name>
<accession>A0A4C1TUY1</accession>
<reference evidence="2 3" key="1">
    <citation type="journal article" date="2019" name="Commun. Biol.">
        <title>The bagworm genome reveals a unique fibroin gene that provides high tensile strength.</title>
        <authorList>
            <person name="Kono N."/>
            <person name="Nakamura H."/>
            <person name="Ohtoshi R."/>
            <person name="Tomita M."/>
            <person name="Numata K."/>
            <person name="Arakawa K."/>
        </authorList>
    </citation>
    <scope>NUCLEOTIDE SEQUENCE [LARGE SCALE GENOMIC DNA]</scope>
</reference>
<protein>
    <submittedName>
        <fullName evidence="2">Uncharacterized protein</fullName>
    </submittedName>
</protein>
<proteinExistence type="predicted"/>
<evidence type="ECO:0000256" key="1">
    <source>
        <dbReference type="SAM" id="MobiDB-lite"/>
    </source>
</evidence>
<dbReference type="EMBL" id="BGZK01000091">
    <property type="protein sequence ID" value="GBP17832.1"/>
    <property type="molecule type" value="Genomic_DNA"/>
</dbReference>
<keyword evidence="3" id="KW-1185">Reference proteome</keyword>
<dbReference type="Proteomes" id="UP000299102">
    <property type="component" value="Unassembled WGS sequence"/>
</dbReference>